<dbReference type="AlphaFoldDB" id="A0A261WBI1"/>
<dbReference type="GO" id="GO:0016747">
    <property type="term" value="F:acyltransferase activity, transferring groups other than amino-acyl groups"/>
    <property type="evidence" value="ECO:0007669"/>
    <property type="project" value="InterPro"/>
</dbReference>
<dbReference type="Proteomes" id="UP000217163">
    <property type="component" value="Unassembled WGS sequence"/>
</dbReference>
<dbReference type="SUPFAM" id="SSF55729">
    <property type="entry name" value="Acyl-CoA N-acyltransferases (Nat)"/>
    <property type="match status" value="1"/>
</dbReference>
<reference evidence="3" key="1">
    <citation type="journal article" date="2016" name="Sci. Rep.">
        <title>Genome analysis of the kiwifruit canker pathogen Pseudomonas syringae pv. actinidiae biovar 5.</title>
        <authorList>
            <person name="Fujikawa T."/>
            <person name="Sawada H."/>
        </authorList>
    </citation>
    <scope>NUCLEOTIDE SEQUENCE [LARGE SCALE GENOMIC DNA]</scope>
    <source>
        <strain evidence="3">MAFF 212061</strain>
    </source>
</reference>
<dbReference type="PROSITE" id="PS51186">
    <property type="entry name" value="GNAT"/>
    <property type="match status" value="1"/>
</dbReference>
<accession>A0A261WBI1</accession>
<dbReference type="InterPro" id="IPR016181">
    <property type="entry name" value="Acyl_CoA_acyltransferase"/>
</dbReference>
<evidence type="ECO:0000313" key="3">
    <source>
        <dbReference type="Proteomes" id="UP000217163"/>
    </source>
</evidence>
<comment type="caution">
    <text evidence="2">The sequence shown here is derived from an EMBL/GenBank/DDBJ whole genome shotgun (WGS) entry which is preliminary data.</text>
</comment>
<feature type="domain" description="N-acetyltransferase" evidence="1">
    <location>
        <begin position="21"/>
        <end position="164"/>
    </location>
</feature>
<gene>
    <name evidence="2" type="ORF">CFN58_30820</name>
</gene>
<proteinExistence type="predicted"/>
<protein>
    <recommendedName>
        <fullName evidence="1">N-acetyltransferase domain-containing protein</fullName>
    </recommendedName>
</protein>
<sequence>MEYDFIVERHKAPVQDNAVVEGVLAIVADNVTSLLMIHPPANHPKIEGYRAGLIIEIGSYLKMEPPHRMELITVLSKGGVIGFTLCGLPIDPTSKTSECGIYYTCVSKSFRGKGVMGLMMMDIKPRYDHLHLSCDVELVPLYERYGFRCNAMRKHQIVMFLGNPVEDTPVQKAEDVMSHPGVMAVRRSFEAKFSEYELDRADRSLAARLQAEEDKAKRFLKLRLKTQKPQIGLIPRL</sequence>
<evidence type="ECO:0000313" key="2">
    <source>
        <dbReference type="EMBL" id="OZI83534.1"/>
    </source>
</evidence>
<name>A0A261WBI1_9PSED</name>
<dbReference type="EMBL" id="NKQU01000630">
    <property type="protein sequence ID" value="OZI83534.1"/>
    <property type="molecule type" value="Genomic_DNA"/>
</dbReference>
<evidence type="ECO:0000259" key="1">
    <source>
        <dbReference type="PROSITE" id="PS51186"/>
    </source>
</evidence>
<organism evidence="2 3">
    <name type="scientific">Pseudomonas avellanae</name>
    <dbReference type="NCBI Taxonomy" id="46257"/>
    <lineage>
        <taxon>Bacteria</taxon>
        <taxon>Pseudomonadati</taxon>
        <taxon>Pseudomonadota</taxon>
        <taxon>Gammaproteobacteria</taxon>
        <taxon>Pseudomonadales</taxon>
        <taxon>Pseudomonadaceae</taxon>
        <taxon>Pseudomonas</taxon>
    </lineage>
</organism>
<dbReference type="InterPro" id="IPR000182">
    <property type="entry name" value="GNAT_dom"/>
</dbReference>
<dbReference type="Gene3D" id="3.40.630.30">
    <property type="match status" value="1"/>
</dbReference>